<dbReference type="EMBL" id="WJXA01000011">
    <property type="protein sequence ID" value="KAF7126942.1"/>
    <property type="molecule type" value="Genomic_DNA"/>
</dbReference>
<dbReference type="GO" id="GO:0032153">
    <property type="term" value="C:cell division site"/>
    <property type="evidence" value="ECO:0007669"/>
    <property type="project" value="TreeGrafter"/>
</dbReference>
<dbReference type="AlphaFoldDB" id="A0A834G6S3"/>
<dbReference type="InterPro" id="IPR036525">
    <property type="entry name" value="Tubulin/FtsZ_GTPase_sf"/>
</dbReference>
<evidence type="ECO:0000313" key="4">
    <source>
        <dbReference type="Proteomes" id="UP000626092"/>
    </source>
</evidence>
<accession>A0A834G6S3</accession>
<organism evidence="3 4">
    <name type="scientific">Rhododendron simsii</name>
    <name type="common">Sims's rhododendron</name>
    <dbReference type="NCBI Taxonomy" id="118357"/>
    <lineage>
        <taxon>Eukaryota</taxon>
        <taxon>Viridiplantae</taxon>
        <taxon>Streptophyta</taxon>
        <taxon>Embryophyta</taxon>
        <taxon>Tracheophyta</taxon>
        <taxon>Spermatophyta</taxon>
        <taxon>Magnoliopsida</taxon>
        <taxon>eudicotyledons</taxon>
        <taxon>Gunneridae</taxon>
        <taxon>Pentapetalae</taxon>
        <taxon>asterids</taxon>
        <taxon>Ericales</taxon>
        <taxon>Ericaceae</taxon>
        <taxon>Ericoideae</taxon>
        <taxon>Rhodoreae</taxon>
        <taxon>Rhododendron</taxon>
    </lineage>
</organism>
<reference evidence="3" key="1">
    <citation type="submission" date="2019-11" db="EMBL/GenBank/DDBJ databases">
        <authorList>
            <person name="Liu Y."/>
            <person name="Hou J."/>
            <person name="Li T.-Q."/>
            <person name="Guan C.-H."/>
            <person name="Wu X."/>
            <person name="Wu H.-Z."/>
            <person name="Ling F."/>
            <person name="Zhang R."/>
            <person name="Shi X.-G."/>
            <person name="Ren J.-P."/>
            <person name="Chen E.-F."/>
            <person name="Sun J.-M."/>
        </authorList>
    </citation>
    <scope>NUCLEOTIDE SEQUENCE</scope>
    <source>
        <strain evidence="3">Adult_tree_wgs_1</strain>
        <tissue evidence="3">Leaves</tissue>
    </source>
</reference>
<dbReference type="PANTHER" id="PTHR30314:SF12">
    <property type="entry name" value="CELL DIVISION PROTEIN FTSZ HOMOLOG 1, CHLOROPLASTIC"/>
    <property type="match status" value="1"/>
</dbReference>
<proteinExistence type="predicted"/>
<comment type="caution">
    <text evidence="3">The sequence shown here is derived from an EMBL/GenBank/DDBJ whole genome shotgun (WGS) entry which is preliminary data.</text>
</comment>
<dbReference type="InterPro" id="IPR045061">
    <property type="entry name" value="FtsZ/CetZ"/>
</dbReference>
<keyword evidence="4" id="KW-1185">Reference proteome</keyword>
<dbReference type="GO" id="GO:0005525">
    <property type="term" value="F:GTP binding"/>
    <property type="evidence" value="ECO:0007669"/>
    <property type="project" value="UniProtKB-KW"/>
</dbReference>
<dbReference type="PANTHER" id="PTHR30314">
    <property type="entry name" value="CELL DIVISION PROTEIN FTSZ-RELATED"/>
    <property type="match status" value="1"/>
</dbReference>
<keyword evidence="2" id="KW-0342">GTP-binding</keyword>
<name>A0A834G6S3_RHOSS</name>
<dbReference type="InterPro" id="IPR012340">
    <property type="entry name" value="NA-bd_OB-fold"/>
</dbReference>
<dbReference type="GO" id="GO:0003924">
    <property type="term" value="F:GTPase activity"/>
    <property type="evidence" value="ECO:0007669"/>
    <property type="project" value="InterPro"/>
</dbReference>
<dbReference type="Proteomes" id="UP000626092">
    <property type="component" value="Unassembled WGS sequence"/>
</dbReference>
<dbReference type="SUPFAM" id="SSF50249">
    <property type="entry name" value="Nucleic acid-binding proteins"/>
    <property type="match status" value="1"/>
</dbReference>
<sequence>MGTKIWFFPPDWTFFCAFGGKSCAQYEFELRLKQTFRIFDLEEMTIKMADHTWNVLEVYIYAIDTNAQALLQSAAKKPLQIGEFLTHGLALSADSGGNPLLGGEAVEESKEAIVVQLINVNGIAIVTDLNQRYHYPACSLCKKASNAYENVELWCNYCAQRVPALARVKFNIEHRDPTASIEAAVFPEIAEQFYGIMEPT</sequence>
<dbReference type="GO" id="GO:0009507">
    <property type="term" value="C:chloroplast"/>
    <property type="evidence" value="ECO:0007669"/>
    <property type="project" value="TreeGrafter"/>
</dbReference>
<dbReference type="GO" id="GO:0010020">
    <property type="term" value="P:chloroplast fission"/>
    <property type="evidence" value="ECO:0007669"/>
    <property type="project" value="TreeGrafter"/>
</dbReference>
<evidence type="ECO:0000313" key="3">
    <source>
        <dbReference type="EMBL" id="KAF7126942.1"/>
    </source>
</evidence>
<evidence type="ECO:0000256" key="2">
    <source>
        <dbReference type="ARBA" id="ARBA00023134"/>
    </source>
</evidence>
<dbReference type="SUPFAM" id="SSF52490">
    <property type="entry name" value="Tubulin nucleotide-binding domain-like"/>
    <property type="match status" value="1"/>
</dbReference>
<keyword evidence="1" id="KW-0547">Nucleotide-binding</keyword>
<evidence type="ECO:0008006" key="5">
    <source>
        <dbReference type="Google" id="ProtNLM"/>
    </source>
</evidence>
<evidence type="ECO:0000256" key="1">
    <source>
        <dbReference type="ARBA" id="ARBA00022741"/>
    </source>
</evidence>
<dbReference type="Gene3D" id="2.40.50.140">
    <property type="entry name" value="Nucleic acid-binding proteins"/>
    <property type="match status" value="1"/>
</dbReference>
<protein>
    <recommendedName>
        <fullName evidence="5">Replication factor A C-terminal domain-containing protein</fullName>
    </recommendedName>
</protein>
<dbReference type="OrthoDB" id="1694210at2759"/>
<dbReference type="GO" id="GO:0051301">
    <property type="term" value="P:cell division"/>
    <property type="evidence" value="ECO:0007669"/>
    <property type="project" value="TreeGrafter"/>
</dbReference>
<gene>
    <name evidence="3" type="ORF">RHSIM_Rhsim11G0036000</name>
</gene>